<comment type="caution">
    <text evidence="2">The sequence shown here is derived from an EMBL/GenBank/DDBJ whole genome shotgun (WGS) entry which is preliminary data.</text>
</comment>
<evidence type="ECO:0000256" key="1">
    <source>
        <dbReference type="SAM" id="MobiDB-lite"/>
    </source>
</evidence>
<evidence type="ECO:0000313" key="3">
    <source>
        <dbReference type="Proteomes" id="UP001152484"/>
    </source>
</evidence>
<sequence>MADHGLKSGHHLVFEYDGKGVFDFLIFDDESNVKIAVTKRVRKNDSGKALKTLPVDSGRTSIIPKIKKETDMEVGGDHGGKRKDEEKEAVASDMPEVPHSKRDDKGQMVVLGRESPRWKLRMSPTIMDYLIFSSLGVMLNQQTLIL</sequence>
<reference evidence="2" key="1">
    <citation type="submission" date="2022-07" db="EMBL/GenBank/DDBJ databases">
        <authorList>
            <person name="Macas J."/>
            <person name="Novak P."/>
            <person name="Neumann P."/>
        </authorList>
    </citation>
    <scope>NUCLEOTIDE SEQUENCE</scope>
</reference>
<feature type="compositionally biased region" description="Basic and acidic residues" evidence="1">
    <location>
        <begin position="68"/>
        <end position="106"/>
    </location>
</feature>
<organism evidence="2 3">
    <name type="scientific">Cuscuta europaea</name>
    <name type="common">European dodder</name>
    <dbReference type="NCBI Taxonomy" id="41803"/>
    <lineage>
        <taxon>Eukaryota</taxon>
        <taxon>Viridiplantae</taxon>
        <taxon>Streptophyta</taxon>
        <taxon>Embryophyta</taxon>
        <taxon>Tracheophyta</taxon>
        <taxon>Spermatophyta</taxon>
        <taxon>Magnoliopsida</taxon>
        <taxon>eudicotyledons</taxon>
        <taxon>Gunneridae</taxon>
        <taxon>Pentapetalae</taxon>
        <taxon>asterids</taxon>
        <taxon>lamiids</taxon>
        <taxon>Solanales</taxon>
        <taxon>Convolvulaceae</taxon>
        <taxon>Cuscuteae</taxon>
        <taxon>Cuscuta</taxon>
        <taxon>Cuscuta subgen. Cuscuta</taxon>
    </lineage>
</organism>
<dbReference type="AlphaFoldDB" id="A0A9P1DWL4"/>
<dbReference type="EMBL" id="CAMAPE010000002">
    <property type="protein sequence ID" value="CAH9054301.1"/>
    <property type="molecule type" value="Genomic_DNA"/>
</dbReference>
<evidence type="ECO:0000313" key="2">
    <source>
        <dbReference type="EMBL" id="CAH9054301.1"/>
    </source>
</evidence>
<name>A0A9P1DWL4_CUSEU</name>
<proteinExistence type="predicted"/>
<gene>
    <name evidence="2" type="ORF">CEURO_LOCUS630</name>
</gene>
<accession>A0A9P1DWL4</accession>
<dbReference type="Proteomes" id="UP001152484">
    <property type="component" value="Unassembled WGS sequence"/>
</dbReference>
<feature type="region of interest" description="Disordered" evidence="1">
    <location>
        <begin position="68"/>
        <end position="107"/>
    </location>
</feature>
<keyword evidence="3" id="KW-1185">Reference proteome</keyword>
<protein>
    <submittedName>
        <fullName evidence="2">Uncharacterized protein</fullName>
    </submittedName>
</protein>
<dbReference type="OrthoDB" id="1094641at2759"/>